<evidence type="ECO:0000256" key="7">
    <source>
        <dbReference type="ARBA" id="ARBA00023004"/>
    </source>
</evidence>
<feature type="domain" description="TonB-dependent receptor plug" evidence="17">
    <location>
        <begin position="55"/>
        <end position="160"/>
    </location>
</feature>
<evidence type="ECO:0000256" key="9">
    <source>
        <dbReference type="ARBA" id="ARBA00023077"/>
    </source>
</evidence>
<keyword evidence="8" id="KW-0406">Ion transport</keyword>
<keyword evidence="10 12" id="KW-0472">Membrane</keyword>
<keyword evidence="7" id="KW-0408">Iron</keyword>
<dbReference type="KEGG" id="tsv:DSM104635_01101"/>
<sequence length="795" mass="85600">MLSKKLLSGAALTALSLSMAGAAHAQSTASQIQDEETTIVVTGARRSVDGAIVAETAPKARSTITEEYIGTQSPGQSILSTINLVPGVNFTNNDAFGSSGGNLRMRGFDGSRVLVTFDGIPLNDTGNYAIFSNQMLDPELISRAVVNLGTTDVDSPTAAVTGGTINYVTRVPEDEAGLMFDVAGGSENYRRVFALAETGAFGPWGTSAWASGSYQNYDQFVGPGELEKYQFNARLYQPVGENGDFMSLAFHWNRNRNNFYRTGNDAAWAGAGGKLANIDTCVLDAPTAGVADNDGSGSSSNNADPASCTNYYNLRINPSHTGNIRGQSRFSLGESLTFTLDPTVQYVLANGGGTTVVAETDNRLDHSGTNATGPGVDLNFDGDVLDSVRLYSPSNTNTIRYTLSSSLIWDLNDTNRLIFGYTYDTGRHRQTGEYGYLEANGDPESVWGGKDEQGGNQIFDIDGDVFQKRDRLSIATLSQPSVRYVGDFADDTITLDVGVRAPTFTRELDQRCWAALGSTNDPTCGFDPGGTAVDPFETEVEWDDVLANIGVSFRPGEGHQFYASYAETISAPRTDDLYSGIDPADLQDSVVPETAQTFDVGYRFQAGSLILSSGAFYSQFENRIVRSYDDVLDINIARNVGAVDIWGAEAQAGYQFTDAFSLYGSAAYLDSEVQDDLETSPGVFAPTGGKQLVETPDWTFALRGEYEGGPFTLGGQARYVGERWRTDVNDLAAGAYTVIDFDVNWEFAESTALQFNLLNAFDESYQGSLSTATTGTPNYMIGSPRTVLLSVRTEF</sequence>
<evidence type="ECO:0000256" key="2">
    <source>
        <dbReference type="ARBA" id="ARBA00022448"/>
    </source>
</evidence>
<dbReference type="GO" id="GO:0015344">
    <property type="term" value="F:siderophore uptake transmembrane transporter activity"/>
    <property type="evidence" value="ECO:0007669"/>
    <property type="project" value="TreeGrafter"/>
</dbReference>
<feature type="chain" id="PRO_5026130019" evidence="15">
    <location>
        <begin position="26"/>
        <end position="795"/>
    </location>
</feature>
<dbReference type="SUPFAM" id="SSF56935">
    <property type="entry name" value="Porins"/>
    <property type="match status" value="1"/>
</dbReference>
<feature type="signal peptide" evidence="15">
    <location>
        <begin position="1"/>
        <end position="25"/>
    </location>
</feature>
<protein>
    <submittedName>
        <fullName evidence="18">Catecholate siderophore receptor CirA</fullName>
    </submittedName>
</protein>
<evidence type="ECO:0000256" key="11">
    <source>
        <dbReference type="ARBA" id="ARBA00023237"/>
    </source>
</evidence>
<evidence type="ECO:0000256" key="14">
    <source>
        <dbReference type="RuleBase" id="RU003357"/>
    </source>
</evidence>
<dbReference type="AlphaFoldDB" id="A0A6I6MHE0"/>
<name>A0A6I6MHE0_9CAUL</name>
<organism evidence="18 19">
    <name type="scientific">Terricaulis silvestris</name>
    <dbReference type="NCBI Taxonomy" id="2686094"/>
    <lineage>
        <taxon>Bacteria</taxon>
        <taxon>Pseudomonadati</taxon>
        <taxon>Pseudomonadota</taxon>
        <taxon>Alphaproteobacteria</taxon>
        <taxon>Caulobacterales</taxon>
        <taxon>Caulobacteraceae</taxon>
        <taxon>Terricaulis</taxon>
    </lineage>
</organism>
<evidence type="ECO:0000256" key="6">
    <source>
        <dbReference type="ARBA" id="ARBA00022729"/>
    </source>
</evidence>
<keyword evidence="11 12" id="KW-0998">Cell outer membrane</keyword>
<dbReference type="Pfam" id="PF07715">
    <property type="entry name" value="Plug"/>
    <property type="match status" value="1"/>
</dbReference>
<dbReference type="InterPro" id="IPR036942">
    <property type="entry name" value="Beta-barrel_TonB_sf"/>
</dbReference>
<reference evidence="19" key="1">
    <citation type="submission" date="2019-12" db="EMBL/GenBank/DDBJ databases">
        <title>Complete genome of Terracaulis silvestris 0127_4.</title>
        <authorList>
            <person name="Vieira S."/>
            <person name="Riedel T."/>
            <person name="Sproer C."/>
            <person name="Pascual J."/>
            <person name="Boedeker C."/>
            <person name="Overmann J."/>
        </authorList>
    </citation>
    <scope>NUCLEOTIDE SEQUENCE [LARGE SCALE GENOMIC DNA]</scope>
    <source>
        <strain evidence="19">0127_4</strain>
    </source>
</reference>
<keyword evidence="3 12" id="KW-1134">Transmembrane beta strand</keyword>
<feature type="short sequence motif" description="TonB C-terminal box" evidence="13">
    <location>
        <begin position="778"/>
        <end position="795"/>
    </location>
</feature>
<feature type="domain" description="TonB-dependent receptor-like beta-barrel" evidence="16">
    <location>
        <begin position="304"/>
        <end position="759"/>
    </location>
</feature>
<dbReference type="InterPro" id="IPR012910">
    <property type="entry name" value="Plug_dom"/>
</dbReference>
<dbReference type="InterPro" id="IPR039426">
    <property type="entry name" value="TonB-dep_rcpt-like"/>
</dbReference>
<dbReference type="PROSITE" id="PS01156">
    <property type="entry name" value="TONB_DEPENDENT_REC_2"/>
    <property type="match status" value="1"/>
</dbReference>
<dbReference type="Gene3D" id="2.170.130.10">
    <property type="entry name" value="TonB-dependent receptor, plug domain"/>
    <property type="match status" value="1"/>
</dbReference>
<gene>
    <name evidence="18" type="ORF">DSM104635_01101</name>
</gene>
<keyword evidence="18" id="KW-0675">Receptor</keyword>
<evidence type="ECO:0000313" key="19">
    <source>
        <dbReference type="Proteomes" id="UP000431269"/>
    </source>
</evidence>
<dbReference type="PROSITE" id="PS52016">
    <property type="entry name" value="TONB_DEPENDENT_REC_3"/>
    <property type="match status" value="1"/>
</dbReference>
<dbReference type="GO" id="GO:0009279">
    <property type="term" value="C:cell outer membrane"/>
    <property type="evidence" value="ECO:0007669"/>
    <property type="project" value="UniProtKB-SubCell"/>
</dbReference>
<dbReference type="PANTHER" id="PTHR32552">
    <property type="entry name" value="FERRICHROME IRON RECEPTOR-RELATED"/>
    <property type="match status" value="1"/>
</dbReference>
<dbReference type="InterPro" id="IPR000531">
    <property type="entry name" value="Beta-barrel_TonB"/>
</dbReference>
<proteinExistence type="inferred from homology"/>
<comment type="subcellular location">
    <subcellularLocation>
        <location evidence="1 12">Cell outer membrane</location>
        <topology evidence="1 12">Multi-pass membrane protein</topology>
    </subcellularLocation>
</comment>
<evidence type="ECO:0000256" key="15">
    <source>
        <dbReference type="SAM" id="SignalP"/>
    </source>
</evidence>
<accession>A0A6I6MHE0</accession>
<keyword evidence="6 15" id="KW-0732">Signal</keyword>
<evidence type="ECO:0000313" key="18">
    <source>
        <dbReference type="EMBL" id="QGZ94285.1"/>
    </source>
</evidence>
<dbReference type="Proteomes" id="UP000431269">
    <property type="component" value="Chromosome"/>
</dbReference>
<dbReference type="PANTHER" id="PTHR32552:SF89">
    <property type="entry name" value="CATECHOLATE SIDEROPHORE RECEPTOR FIU"/>
    <property type="match status" value="1"/>
</dbReference>
<keyword evidence="2 12" id="KW-0813">Transport</keyword>
<dbReference type="InterPro" id="IPR010917">
    <property type="entry name" value="TonB_rcpt_CS"/>
</dbReference>
<comment type="similarity">
    <text evidence="12 14">Belongs to the TonB-dependent receptor family.</text>
</comment>
<keyword evidence="5 12" id="KW-0812">Transmembrane</keyword>
<keyword evidence="4" id="KW-0410">Iron transport</keyword>
<dbReference type="EMBL" id="CP047045">
    <property type="protein sequence ID" value="QGZ94285.1"/>
    <property type="molecule type" value="Genomic_DNA"/>
</dbReference>
<dbReference type="InterPro" id="IPR037066">
    <property type="entry name" value="Plug_dom_sf"/>
</dbReference>
<evidence type="ECO:0000256" key="13">
    <source>
        <dbReference type="PROSITE-ProRule" id="PRU10144"/>
    </source>
</evidence>
<evidence type="ECO:0000256" key="10">
    <source>
        <dbReference type="ARBA" id="ARBA00023136"/>
    </source>
</evidence>
<keyword evidence="19" id="KW-1185">Reference proteome</keyword>
<evidence type="ECO:0000256" key="1">
    <source>
        <dbReference type="ARBA" id="ARBA00004571"/>
    </source>
</evidence>
<evidence type="ECO:0000256" key="4">
    <source>
        <dbReference type="ARBA" id="ARBA00022496"/>
    </source>
</evidence>
<evidence type="ECO:0000256" key="12">
    <source>
        <dbReference type="PROSITE-ProRule" id="PRU01360"/>
    </source>
</evidence>
<dbReference type="Gene3D" id="2.40.170.20">
    <property type="entry name" value="TonB-dependent receptor, beta-barrel domain"/>
    <property type="match status" value="1"/>
</dbReference>
<evidence type="ECO:0000259" key="16">
    <source>
        <dbReference type="Pfam" id="PF00593"/>
    </source>
</evidence>
<evidence type="ECO:0000256" key="8">
    <source>
        <dbReference type="ARBA" id="ARBA00023065"/>
    </source>
</evidence>
<evidence type="ECO:0000256" key="3">
    <source>
        <dbReference type="ARBA" id="ARBA00022452"/>
    </source>
</evidence>
<dbReference type="RefSeq" id="WP_158765234.1">
    <property type="nucleotide sequence ID" value="NZ_CP047045.1"/>
</dbReference>
<keyword evidence="9 14" id="KW-0798">TonB box</keyword>
<evidence type="ECO:0000256" key="5">
    <source>
        <dbReference type="ARBA" id="ARBA00022692"/>
    </source>
</evidence>
<evidence type="ECO:0000259" key="17">
    <source>
        <dbReference type="Pfam" id="PF07715"/>
    </source>
</evidence>
<dbReference type="Pfam" id="PF00593">
    <property type="entry name" value="TonB_dep_Rec_b-barrel"/>
    <property type="match status" value="1"/>
</dbReference>